<accession>A0A1Q3B225</accession>
<sequence>CNRGVNPSEFGE</sequence>
<organism evidence="1 2">
    <name type="scientific">Cephalotus follicularis</name>
    <name type="common">Albany pitcher plant</name>
    <dbReference type="NCBI Taxonomy" id="3775"/>
    <lineage>
        <taxon>Eukaryota</taxon>
        <taxon>Viridiplantae</taxon>
        <taxon>Streptophyta</taxon>
        <taxon>Embryophyta</taxon>
        <taxon>Tracheophyta</taxon>
        <taxon>Spermatophyta</taxon>
        <taxon>Magnoliopsida</taxon>
        <taxon>eudicotyledons</taxon>
        <taxon>Gunneridae</taxon>
        <taxon>Pentapetalae</taxon>
        <taxon>rosids</taxon>
        <taxon>fabids</taxon>
        <taxon>Oxalidales</taxon>
        <taxon>Cephalotaceae</taxon>
        <taxon>Cephalotus</taxon>
    </lineage>
</organism>
<evidence type="ECO:0000313" key="1">
    <source>
        <dbReference type="EMBL" id="GAV61873.1"/>
    </source>
</evidence>
<feature type="non-terminal residue" evidence="1">
    <location>
        <position position="1"/>
    </location>
</feature>
<keyword evidence="2" id="KW-1185">Reference proteome</keyword>
<dbReference type="EMBL" id="BDDD01000227">
    <property type="protein sequence ID" value="GAV61873.1"/>
    <property type="molecule type" value="Genomic_DNA"/>
</dbReference>
<dbReference type="Proteomes" id="UP000187406">
    <property type="component" value="Unassembled WGS sequence"/>
</dbReference>
<protein>
    <submittedName>
        <fullName evidence="1">UBN2 domain-containing protein</fullName>
    </submittedName>
</protein>
<proteinExistence type="predicted"/>
<comment type="caution">
    <text evidence="1">The sequence shown here is derived from an EMBL/GenBank/DDBJ whole genome shotgun (WGS) entry which is preliminary data.</text>
</comment>
<gene>
    <name evidence="1" type="ORF">CFOL_v3_05398</name>
</gene>
<evidence type="ECO:0000313" key="2">
    <source>
        <dbReference type="Proteomes" id="UP000187406"/>
    </source>
</evidence>
<reference evidence="2" key="1">
    <citation type="submission" date="2016-04" db="EMBL/GenBank/DDBJ databases">
        <title>Cephalotus genome sequencing.</title>
        <authorList>
            <person name="Fukushima K."/>
            <person name="Hasebe M."/>
            <person name="Fang X."/>
        </authorList>
    </citation>
    <scope>NUCLEOTIDE SEQUENCE [LARGE SCALE GENOMIC DNA]</scope>
    <source>
        <strain evidence="2">cv. St1</strain>
    </source>
</reference>
<dbReference type="OrthoDB" id="1000712at2759"/>
<name>A0A1Q3B225_CEPFO</name>